<dbReference type="Proteomes" id="UP000610931">
    <property type="component" value="Unassembled WGS sequence"/>
</dbReference>
<keyword evidence="1 3" id="KW-0697">Rotamase</keyword>
<proteinExistence type="inferred from homology"/>
<dbReference type="InterPro" id="IPR029000">
    <property type="entry name" value="Cyclophilin-like_dom_sf"/>
</dbReference>
<name>A0A8J7JCH8_9FLAO</name>
<dbReference type="EMBL" id="JAELVQ010000012">
    <property type="protein sequence ID" value="MBJ6368494.1"/>
    <property type="molecule type" value="Genomic_DNA"/>
</dbReference>
<dbReference type="GO" id="GO:0003755">
    <property type="term" value="F:peptidyl-prolyl cis-trans isomerase activity"/>
    <property type="evidence" value="ECO:0007669"/>
    <property type="project" value="UniProtKB-UniRule"/>
</dbReference>
<organism evidence="5 6">
    <name type="scientific">Snuella sedimenti</name>
    <dbReference type="NCBI Taxonomy" id="2798802"/>
    <lineage>
        <taxon>Bacteria</taxon>
        <taxon>Pseudomonadati</taxon>
        <taxon>Bacteroidota</taxon>
        <taxon>Flavobacteriia</taxon>
        <taxon>Flavobacteriales</taxon>
        <taxon>Flavobacteriaceae</taxon>
        <taxon>Snuella</taxon>
    </lineage>
</organism>
<dbReference type="EC" id="5.2.1.8" evidence="3"/>
<evidence type="ECO:0000256" key="2">
    <source>
        <dbReference type="ARBA" id="ARBA00023235"/>
    </source>
</evidence>
<dbReference type="PANTHER" id="PTHR45625:SF4">
    <property type="entry name" value="PEPTIDYLPROLYL ISOMERASE DOMAIN AND WD REPEAT-CONTAINING PROTEIN 1"/>
    <property type="match status" value="1"/>
</dbReference>
<evidence type="ECO:0000313" key="5">
    <source>
        <dbReference type="EMBL" id="MBJ6368494.1"/>
    </source>
</evidence>
<evidence type="ECO:0000313" key="6">
    <source>
        <dbReference type="Proteomes" id="UP000610931"/>
    </source>
</evidence>
<keyword evidence="2 3" id="KW-0413">Isomerase</keyword>
<comment type="catalytic activity">
    <reaction evidence="3">
        <text>[protein]-peptidylproline (omega=180) = [protein]-peptidylproline (omega=0)</text>
        <dbReference type="Rhea" id="RHEA:16237"/>
        <dbReference type="Rhea" id="RHEA-COMP:10747"/>
        <dbReference type="Rhea" id="RHEA-COMP:10748"/>
        <dbReference type="ChEBI" id="CHEBI:83833"/>
        <dbReference type="ChEBI" id="CHEBI:83834"/>
        <dbReference type="EC" id="5.2.1.8"/>
    </reaction>
</comment>
<dbReference type="PROSITE" id="PS50072">
    <property type="entry name" value="CSA_PPIASE_2"/>
    <property type="match status" value="1"/>
</dbReference>
<comment type="caution">
    <text evidence="5">The sequence shown here is derived from an EMBL/GenBank/DDBJ whole genome shotgun (WGS) entry which is preliminary data.</text>
</comment>
<protein>
    <recommendedName>
        <fullName evidence="3">Peptidyl-prolyl cis-trans isomerase</fullName>
        <shortName evidence="3">PPIase</shortName>
        <ecNumber evidence="3">5.2.1.8</ecNumber>
    </recommendedName>
</protein>
<gene>
    <name evidence="5" type="ORF">JF259_10390</name>
</gene>
<dbReference type="InterPro" id="IPR002130">
    <property type="entry name" value="Cyclophilin-type_PPIase_dom"/>
</dbReference>
<dbReference type="PRINTS" id="PR00153">
    <property type="entry name" value="CSAPPISMRASE"/>
</dbReference>
<evidence type="ECO:0000256" key="3">
    <source>
        <dbReference type="RuleBase" id="RU363019"/>
    </source>
</evidence>
<sequence>MQLKYVFFLFILFLNCEDKQSDKKKSLKPKTPTKAKVIKEETERDTLTGLNREFPHLDSKNAMEFFLDYEKHNKENKVRITTDFGIIEILLFNETKFHRANFIFLTKQKYFNGTQFYRVINNFVVQAGNGDDKKTAVKRTHIGKYLLPTDTNRGFKHDRGVISMPSSEIDNPYKLASPYEFFIVQQKGGAHFLDGDYTIFGKVTKGMEVVDKIAAVKTDDADWPLKNVYIRNVEIIE</sequence>
<dbReference type="SUPFAM" id="SSF50891">
    <property type="entry name" value="Cyclophilin-like"/>
    <property type="match status" value="1"/>
</dbReference>
<dbReference type="RefSeq" id="WP_199115257.1">
    <property type="nucleotide sequence ID" value="NZ_JAELVQ010000012.1"/>
</dbReference>
<dbReference type="PANTHER" id="PTHR45625">
    <property type="entry name" value="PEPTIDYL-PROLYL CIS-TRANS ISOMERASE-RELATED"/>
    <property type="match status" value="1"/>
</dbReference>
<comment type="function">
    <text evidence="3">PPIases accelerate the folding of proteins. It catalyzes the cis-trans isomerization of proline imidic peptide bonds in oligopeptides.</text>
</comment>
<dbReference type="Gene3D" id="2.40.100.10">
    <property type="entry name" value="Cyclophilin-like"/>
    <property type="match status" value="1"/>
</dbReference>
<evidence type="ECO:0000256" key="1">
    <source>
        <dbReference type="ARBA" id="ARBA00023110"/>
    </source>
</evidence>
<reference evidence="5" key="1">
    <citation type="submission" date="2020-12" db="EMBL/GenBank/DDBJ databases">
        <title>Snuella sp. nov., isolated from sediment in Incheon.</title>
        <authorList>
            <person name="Kim W."/>
        </authorList>
    </citation>
    <scope>NUCLEOTIDE SEQUENCE</scope>
    <source>
        <strain evidence="5">CAU 1569</strain>
    </source>
</reference>
<dbReference type="AlphaFoldDB" id="A0A8J7JCH8"/>
<dbReference type="Pfam" id="PF00160">
    <property type="entry name" value="Pro_isomerase"/>
    <property type="match status" value="1"/>
</dbReference>
<dbReference type="InterPro" id="IPR044666">
    <property type="entry name" value="Cyclophilin_A-like"/>
</dbReference>
<accession>A0A8J7JCH8</accession>
<comment type="similarity">
    <text evidence="3">Belongs to the cyclophilin-type PPIase family.</text>
</comment>
<evidence type="ECO:0000259" key="4">
    <source>
        <dbReference type="PROSITE" id="PS50072"/>
    </source>
</evidence>
<keyword evidence="6" id="KW-1185">Reference proteome</keyword>
<feature type="domain" description="PPIase cyclophilin-type" evidence="4">
    <location>
        <begin position="85"/>
        <end position="235"/>
    </location>
</feature>